<dbReference type="InterPro" id="IPR051446">
    <property type="entry name" value="HTH_trans_reg/aminotransferase"/>
</dbReference>
<dbReference type="InterPro" id="IPR004839">
    <property type="entry name" value="Aminotransferase_I/II_large"/>
</dbReference>
<dbReference type="InterPro" id="IPR036388">
    <property type="entry name" value="WH-like_DNA-bd_sf"/>
</dbReference>
<keyword evidence="3" id="KW-0805">Transcription regulation</keyword>
<evidence type="ECO:0000256" key="3">
    <source>
        <dbReference type="ARBA" id="ARBA00023015"/>
    </source>
</evidence>
<dbReference type="RefSeq" id="WP_171319787.1">
    <property type="nucleotide sequence ID" value="NZ_JABFCY010000027.1"/>
</dbReference>
<gene>
    <name evidence="7" type="ORF">HKX02_24855</name>
</gene>
<comment type="similarity">
    <text evidence="1">In the C-terminal section; belongs to the class-I pyridoxal-phosphate-dependent aminotransferase family.</text>
</comment>
<evidence type="ECO:0000256" key="5">
    <source>
        <dbReference type="ARBA" id="ARBA00023163"/>
    </source>
</evidence>
<keyword evidence="7" id="KW-0032">Aminotransferase</keyword>
<dbReference type="Pfam" id="PF00392">
    <property type="entry name" value="GntR"/>
    <property type="match status" value="1"/>
</dbReference>
<comment type="caution">
    <text evidence="7">The sequence shown here is derived from an EMBL/GenBank/DDBJ whole genome shotgun (WGS) entry which is preliminary data.</text>
</comment>
<dbReference type="PROSITE" id="PS50949">
    <property type="entry name" value="HTH_GNTR"/>
    <property type="match status" value="1"/>
</dbReference>
<dbReference type="CDD" id="cd00609">
    <property type="entry name" value="AAT_like"/>
    <property type="match status" value="1"/>
</dbReference>
<dbReference type="Gene3D" id="3.40.640.10">
    <property type="entry name" value="Type I PLP-dependent aspartate aminotransferase-like (Major domain)"/>
    <property type="match status" value="1"/>
</dbReference>
<dbReference type="SUPFAM" id="SSF46785">
    <property type="entry name" value="Winged helix' DNA-binding domain"/>
    <property type="match status" value="1"/>
</dbReference>
<dbReference type="EMBL" id="JABFCY010000027">
    <property type="protein sequence ID" value="NNU63463.1"/>
    <property type="molecule type" value="Genomic_DNA"/>
</dbReference>
<name>A0A849KSZ4_9HYPH</name>
<evidence type="ECO:0000259" key="6">
    <source>
        <dbReference type="PROSITE" id="PS50949"/>
    </source>
</evidence>
<keyword evidence="4" id="KW-0238">DNA-binding</keyword>
<dbReference type="PANTHER" id="PTHR46577:SF1">
    <property type="entry name" value="HTH-TYPE TRANSCRIPTIONAL REGULATORY PROTEIN GABR"/>
    <property type="match status" value="1"/>
</dbReference>
<keyword evidence="8" id="KW-1185">Reference proteome</keyword>
<dbReference type="PANTHER" id="PTHR46577">
    <property type="entry name" value="HTH-TYPE TRANSCRIPTIONAL REGULATORY PROTEIN GABR"/>
    <property type="match status" value="1"/>
</dbReference>
<protein>
    <submittedName>
        <fullName evidence="7">PLP-dependent aminotransferase family protein</fullName>
    </submittedName>
</protein>
<proteinExistence type="inferred from homology"/>
<evidence type="ECO:0000256" key="4">
    <source>
        <dbReference type="ARBA" id="ARBA00023125"/>
    </source>
</evidence>
<dbReference type="InterPro" id="IPR000524">
    <property type="entry name" value="Tscrpt_reg_HTH_GntR"/>
</dbReference>
<dbReference type="InterPro" id="IPR015424">
    <property type="entry name" value="PyrdxlP-dep_Trfase"/>
</dbReference>
<keyword evidence="2" id="KW-0663">Pyridoxal phosphate</keyword>
<dbReference type="InterPro" id="IPR036390">
    <property type="entry name" value="WH_DNA-bd_sf"/>
</dbReference>
<sequence length="500" mass="55296">MIKHINYPIWSVLGRIEHNSSVSLQDQLFLQLRRLIVNGQISRGVRLPASRSMAQEMGISRNTVTLVYDRLEAEGYVRRQTGSGTFVEDRLPEDLLPSSPNKATALIGSRQIISRRGLSISSRRADWTRLDRFDFSPGLPALDIFPYKQFGSIAANYWRRFAVSDLGYGEGGSLNALQHQIATYLLEGRGIRCKPEQILVVGSTLQAATLVSHVLLDVGDLAVVEDPAYAMLLNTFRASGLRLEPLAVSQTGIDVDRLHQNAPDARLAIVSPVGQFPSGATMTEKAKSSLLDWASANEAWIFEDDFNSELRWRGTPSSPLAAMDKFARVIHVSSFNRILAPGLRLAYMVVPEALIEPFGAAQESLSCYAPLTHQHLVADFMAGGDLASHIRRTRALYKERSDIMISSLRSALSDTFAIPDLNVGLHLTLTSLLPIDDVELAFQLRKVWIDAPALSSYCIRRSDLTGLIIGFGNMPAERIEPAVKRMTQVTERILSKKDGN</sequence>
<dbReference type="AlphaFoldDB" id="A0A849KSZ4"/>
<dbReference type="SUPFAM" id="SSF53383">
    <property type="entry name" value="PLP-dependent transferases"/>
    <property type="match status" value="1"/>
</dbReference>
<dbReference type="PRINTS" id="PR00035">
    <property type="entry name" value="HTHGNTR"/>
</dbReference>
<dbReference type="GO" id="GO:0030170">
    <property type="term" value="F:pyridoxal phosphate binding"/>
    <property type="evidence" value="ECO:0007669"/>
    <property type="project" value="InterPro"/>
</dbReference>
<dbReference type="GO" id="GO:0003677">
    <property type="term" value="F:DNA binding"/>
    <property type="evidence" value="ECO:0007669"/>
    <property type="project" value="UniProtKB-KW"/>
</dbReference>
<reference evidence="7 8" key="1">
    <citation type="submission" date="2020-05" db="EMBL/GenBank/DDBJ databases">
        <title>Draft Genome Sequence of Ochrobactrum soli Isolated from Stable Fly Gut.</title>
        <authorList>
            <person name="Pileggi M.T."/>
            <person name="Vazhakkala L.J."/>
            <person name="Wong C.N."/>
        </authorList>
    </citation>
    <scope>NUCLEOTIDE SEQUENCE [LARGE SCALE GENOMIC DNA]</scope>
    <source>
        <strain evidence="7 8">MTP-C0764</strain>
    </source>
</reference>
<evidence type="ECO:0000313" key="7">
    <source>
        <dbReference type="EMBL" id="NNU63463.1"/>
    </source>
</evidence>
<evidence type="ECO:0000256" key="1">
    <source>
        <dbReference type="ARBA" id="ARBA00005384"/>
    </source>
</evidence>
<dbReference type="Gene3D" id="1.10.10.10">
    <property type="entry name" value="Winged helix-like DNA-binding domain superfamily/Winged helix DNA-binding domain"/>
    <property type="match status" value="1"/>
</dbReference>
<evidence type="ECO:0000313" key="8">
    <source>
        <dbReference type="Proteomes" id="UP000574931"/>
    </source>
</evidence>
<dbReference type="Pfam" id="PF00155">
    <property type="entry name" value="Aminotran_1_2"/>
    <property type="match status" value="1"/>
</dbReference>
<dbReference type="InterPro" id="IPR015421">
    <property type="entry name" value="PyrdxlP-dep_Trfase_major"/>
</dbReference>
<keyword evidence="7" id="KW-0808">Transferase</keyword>
<dbReference type="Proteomes" id="UP000574931">
    <property type="component" value="Unassembled WGS sequence"/>
</dbReference>
<feature type="domain" description="HTH gntR-type" evidence="6">
    <location>
        <begin position="22"/>
        <end position="90"/>
    </location>
</feature>
<evidence type="ECO:0000256" key="2">
    <source>
        <dbReference type="ARBA" id="ARBA00022898"/>
    </source>
</evidence>
<dbReference type="GO" id="GO:0008483">
    <property type="term" value="F:transaminase activity"/>
    <property type="evidence" value="ECO:0007669"/>
    <property type="project" value="UniProtKB-KW"/>
</dbReference>
<accession>A0A849KSZ4</accession>
<keyword evidence="5" id="KW-0804">Transcription</keyword>
<dbReference type="SMART" id="SM00345">
    <property type="entry name" value="HTH_GNTR"/>
    <property type="match status" value="1"/>
</dbReference>
<organism evidence="7 8">
    <name type="scientific">Ochrobactrum soli</name>
    <dbReference type="NCBI Taxonomy" id="2448455"/>
    <lineage>
        <taxon>Bacteria</taxon>
        <taxon>Pseudomonadati</taxon>
        <taxon>Pseudomonadota</taxon>
        <taxon>Alphaproteobacteria</taxon>
        <taxon>Hyphomicrobiales</taxon>
        <taxon>Brucellaceae</taxon>
        <taxon>Brucella/Ochrobactrum group</taxon>
        <taxon>Ochrobactrum</taxon>
    </lineage>
</organism>
<dbReference type="CDD" id="cd07377">
    <property type="entry name" value="WHTH_GntR"/>
    <property type="match status" value="1"/>
</dbReference>
<dbReference type="GO" id="GO:0003700">
    <property type="term" value="F:DNA-binding transcription factor activity"/>
    <property type="evidence" value="ECO:0007669"/>
    <property type="project" value="InterPro"/>
</dbReference>